<dbReference type="SUPFAM" id="SSF51230">
    <property type="entry name" value="Single hybrid motif"/>
    <property type="match status" value="1"/>
</dbReference>
<dbReference type="Pfam" id="PF02785">
    <property type="entry name" value="Biotin_carb_C"/>
    <property type="match status" value="1"/>
</dbReference>
<evidence type="ECO:0000259" key="9">
    <source>
        <dbReference type="PROSITE" id="PS50979"/>
    </source>
</evidence>
<dbReference type="PROSITE" id="PS00867">
    <property type="entry name" value="CPSASE_2"/>
    <property type="match status" value="1"/>
</dbReference>
<dbReference type="InterPro" id="IPR005481">
    <property type="entry name" value="BC-like_N"/>
</dbReference>
<dbReference type="InterPro" id="IPR011053">
    <property type="entry name" value="Single_hybrid_motif"/>
</dbReference>
<evidence type="ECO:0000259" key="7">
    <source>
        <dbReference type="PROSITE" id="PS50968"/>
    </source>
</evidence>
<dbReference type="SMART" id="SM00878">
    <property type="entry name" value="Biotin_carb_C"/>
    <property type="match status" value="1"/>
</dbReference>
<dbReference type="Gene3D" id="2.40.50.100">
    <property type="match status" value="1"/>
</dbReference>
<dbReference type="PROSITE" id="PS50979">
    <property type="entry name" value="BC"/>
    <property type="match status" value="1"/>
</dbReference>
<dbReference type="EMBL" id="CP003555">
    <property type="protein sequence ID" value="AFK62851.1"/>
    <property type="molecule type" value="Genomic_DNA"/>
</dbReference>
<keyword evidence="3 6" id="KW-0547">Nucleotide-binding</keyword>
<reference evidence="11" key="2">
    <citation type="journal article" date="2013" name="PLoS ONE">
        <title>Genome implosion elicits host-confinement in Alcaligenaceae: evidence from the comparative genomics of Tetrathiobacter kashmirensis, a pathogen in the making.</title>
        <authorList>
            <person name="Ghosh W."/>
            <person name="Alam M."/>
            <person name="Roy C."/>
            <person name="Pyne P."/>
            <person name="George A."/>
            <person name="Chakraborty R."/>
            <person name="Majumder S."/>
            <person name="Agarwal A."/>
            <person name="Chakraborty S."/>
            <person name="Majumdar S."/>
            <person name="Gupta S.K."/>
        </authorList>
    </citation>
    <scope>NUCLEOTIDE SEQUENCE [LARGE SCALE GENOMIC DNA]</scope>
    <source>
        <strain evidence="11">WT001</strain>
    </source>
</reference>
<proteinExistence type="predicted"/>
<dbReference type="SUPFAM" id="SSF51246">
    <property type="entry name" value="Rudiment single hybrid motif"/>
    <property type="match status" value="1"/>
</dbReference>
<keyword evidence="5" id="KW-0092">Biotin</keyword>
<evidence type="ECO:0000259" key="8">
    <source>
        <dbReference type="PROSITE" id="PS50975"/>
    </source>
</evidence>
<organism evidence="10 11">
    <name type="scientific">Advenella kashmirensis (strain DSM 17095 / LMG 22695 / WT001)</name>
    <name type="common">Tetrathiobacter kashmirensis</name>
    <dbReference type="NCBI Taxonomy" id="1036672"/>
    <lineage>
        <taxon>Bacteria</taxon>
        <taxon>Pseudomonadati</taxon>
        <taxon>Pseudomonadota</taxon>
        <taxon>Betaproteobacteria</taxon>
        <taxon>Burkholderiales</taxon>
        <taxon>Alcaligenaceae</taxon>
    </lineage>
</organism>
<dbReference type="STRING" id="1036672.TKWG_13815"/>
<dbReference type="CDD" id="cd06850">
    <property type="entry name" value="biotinyl_domain"/>
    <property type="match status" value="1"/>
</dbReference>
<dbReference type="AlphaFoldDB" id="I3UCW3"/>
<reference evidence="10 11" key="1">
    <citation type="journal article" date="2011" name="J. Bacteriol.">
        <title>Whole-genome shotgun sequencing of the sulfur-oxidizing chemoautotroph Tetrathiobacter kashmirensis.</title>
        <authorList>
            <person name="Ghosh W."/>
            <person name="George A."/>
            <person name="Agarwal A."/>
            <person name="Raj P."/>
            <person name="Alam M."/>
            <person name="Pyne P."/>
            <person name="Das Gupta S.K."/>
        </authorList>
    </citation>
    <scope>NUCLEOTIDE SEQUENCE [LARGE SCALE GENOMIC DNA]</scope>
    <source>
        <strain evidence="10 11">WT001</strain>
    </source>
</reference>
<dbReference type="Pfam" id="PF02786">
    <property type="entry name" value="CPSase_L_D2"/>
    <property type="match status" value="1"/>
</dbReference>
<dbReference type="PROSITE" id="PS50975">
    <property type="entry name" value="ATP_GRASP"/>
    <property type="match status" value="1"/>
</dbReference>
<dbReference type="InterPro" id="IPR000089">
    <property type="entry name" value="Biotin_lipoyl"/>
</dbReference>
<dbReference type="Proteomes" id="UP000005267">
    <property type="component" value="Chromosome"/>
</dbReference>
<feature type="domain" description="Lipoyl-binding" evidence="7">
    <location>
        <begin position="583"/>
        <end position="661"/>
    </location>
</feature>
<keyword evidence="2" id="KW-0436">Ligase</keyword>
<dbReference type="Pfam" id="PF00289">
    <property type="entry name" value="Biotin_carb_N"/>
    <property type="match status" value="1"/>
</dbReference>
<dbReference type="GO" id="GO:0005524">
    <property type="term" value="F:ATP binding"/>
    <property type="evidence" value="ECO:0007669"/>
    <property type="project" value="UniProtKB-UniRule"/>
</dbReference>
<evidence type="ECO:0000256" key="5">
    <source>
        <dbReference type="ARBA" id="ARBA00023267"/>
    </source>
</evidence>
<protein>
    <submittedName>
        <fullName evidence="10">Acetyl-CoA carboxylase biotin carboxylase subunit 1</fullName>
    </submittedName>
</protein>
<dbReference type="InterPro" id="IPR011054">
    <property type="entry name" value="Rudment_hybrid_motif"/>
</dbReference>
<dbReference type="HOGENOM" id="CLU_000395_3_1_4"/>
<keyword evidence="11" id="KW-1185">Reference proteome</keyword>
<dbReference type="InterPro" id="IPR005479">
    <property type="entry name" value="CPAse_ATP-bd"/>
</dbReference>
<evidence type="ECO:0000256" key="6">
    <source>
        <dbReference type="PROSITE-ProRule" id="PRU00409"/>
    </source>
</evidence>
<dbReference type="SUPFAM" id="SSF56059">
    <property type="entry name" value="Glutathione synthetase ATP-binding domain-like"/>
    <property type="match status" value="1"/>
</dbReference>
<dbReference type="InterPro" id="IPR050856">
    <property type="entry name" value="Biotin_carboxylase_complex"/>
</dbReference>
<dbReference type="InterPro" id="IPR011764">
    <property type="entry name" value="Biotin_carboxylation_dom"/>
</dbReference>
<dbReference type="FunFam" id="3.40.50.20:FF:000010">
    <property type="entry name" value="Propionyl-CoA carboxylase subunit alpha"/>
    <property type="match status" value="1"/>
</dbReference>
<evidence type="ECO:0000313" key="10">
    <source>
        <dbReference type="EMBL" id="AFK62851.1"/>
    </source>
</evidence>
<dbReference type="RefSeq" id="WP_014750942.1">
    <property type="nucleotide sequence ID" value="NC_017964.1"/>
</dbReference>
<dbReference type="InterPro" id="IPR011761">
    <property type="entry name" value="ATP-grasp"/>
</dbReference>
<dbReference type="Gene3D" id="3.30.470.20">
    <property type="entry name" value="ATP-grasp fold, B domain"/>
    <property type="match status" value="1"/>
</dbReference>
<name>I3UCW3_ADVKW</name>
<evidence type="ECO:0000256" key="4">
    <source>
        <dbReference type="ARBA" id="ARBA00022840"/>
    </source>
</evidence>
<sequence>MRFDTLLIANRGEIALRIMTTARRLGLRTVAVYSDADAEAKHVREADLAVHIGASDSTASYRNIQAIIDACQRSGAQAVHPGYGFLSENAEFARAVVDANLVFVGPSAKVIDLMGNKLQAKLAMEAAGVPTVPGARIKGIDQDIAALAKQVGYPVIFKATAGGGGRGMRIAEDETVVIERYTAARSEAQNSFGSDEIIIERAIEHGRHIEIQVLCDEHGNCIHLGERDCSMQRRFQKVIEEAPSPAVTPALREAMGCVARKACESIGYVGVGTLEFLLDQDGAFYFMEMNTRLQVEHGVTELITGLDLVEQQINVAQGQALAFRQENVTFQGHAIELRVCAEDPYAGFIPQVGRVERWRAPKGVRVDTYLEDGTQITPFYDSMVAKLLVHAANREHAIQKLSLACSKTVLLGVKNNLSFLRHAINHPIFQKGKATTRFLGNEDIDSALWRNTQTFHATVVGAFVLGRVLDGSAGKERKGLSLRPQCLVQMQLSSQMPQEEQLQRVWIRPVETGFQVSLEVKIGDDLAERESHSVNCSFAGAGKVICTVDGIRRELEFVQPDASTVWVQDEVNSWKYTRLAAQVKEDGFVNGLMSVRAPMTGTVISVAVNLGEKVEANQTLLVLESMKMEMPISISLPGIVGEISANQGQQISAGQHLMEITQL</sequence>
<dbReference type="GO" id="GO:0046872">
    <property type="term" value="F:metal ion binding"/>
    <property type="evidence" value="ECO:0007669"/>
    <property type="project" value="InterPro"/>
</dbReference>
<evidence type="ECO:0000313" key="11">
    <source>
        <dbReference type="Proteomes" id="UP000005267"/>
    </source>
</evidence>
<dbReference type="PANTHER" id="PTHR18866:SF33">
    <property type="entry name" value="METHYLCROTONOYL-COA CARBOXYLASE SUBUNIT ALPHA, MITOCHONDRIAL-RELATED"/>
    <property type="match status" value="1"/>
</dbReference>
<comment type="cofactor">
    <cofactor evidence="1">
        <name>biotin</name>
        <dbReference type="ChEBI" id="CHEBI:57586"/>
    </cofactor>
</comment>
<feature type="domain" description="ATP-grasp" evidence="8">
    <location>
        <begin position="121"/>
        <end position="317"/>
    </location>
</feature>
<dbReference type="KEGG" id="aka:TKWG_13815"/>
<dbReference type="PANTHER" id="PTHR18866">
    <property type="entry name" value="CARBOXYLASE:PYRUVATE/ACETYL-COA/PROPIONYL-COA CARBOXYLASE"/>
    <property type="match status" value="1"/>
</dbReference>
<dbReference type="GO" id="GO:0016874">
    <property type="term" value="F:ligase activity"/>
    <property type="evidence" value="ECO:0007669"/>
    <property type="project" value="UniProtKB-KW"/>
</dbReference>
<dbReference type="SUPFAM" id="SSF52440">
    <property type="entry name" value="PreATP-grasp domain"/>
    <property type="match status" value="1"/>
</dbReference>
<evidence type="ECO:0000256" key="2">
    <source>
        <dbReference type="ARBA" id="ARBA00022598"/>
    </source>
</evidence>
<dbReference type="InterPro" id="IPR016185">
    <property type="entry name" value="PreATP-grasp_dom_sf"/>
</dbReference>
<keyword evidence="4 6" id="KW-0067">ATP-binding</keyword>
<dbReference type="PROSITE" id="PS50968">
    <property type="entry name" value="BIOTINYL_LIPOYL"/>
    <property type="match status" value="1"/>
</dbReference>
<dbReference type="Pfam" id="PF00364">
    <property type="entry name" value="Biotin_lipoyl"/>
    <property type="match status" value="1"/>
</dbReference>
<evidence type="ECO:0000256" key="3">
    <source>
        <dbReference type="ARBA" id="ARBA00022741"/>
    </source>
</evidence>
<dbReference type="InterPro" id="IPR005482">
    <property type="entry name" value="Biotin_COase_C"/>
</dbReference>
<evidence type="ECO:0000256" key="1">
    <source>
        <dbReference type="ARBA" id="ARBA00001953"/>
    </source>
</evidence>
<dbReference type="OrthoDB" id="9803706at2"/>
<feature type="domain" description="Biotin carboxylation" evidence="9">
    <location>
        <begin position="2"/>
        <end position="444"/>
    </location>
</feature>
<accession>I3UCW3</accession>
<gene>
    <name evidence="10" type="ordered locus">TKWG_13815</name>
</gene>